<dbReference type="InterPro" id="IPR050993">
    <property type="entry name" value="Isochorismatase_domain"/>
</dbReference>
<dbReference type="PANTHER" id="PTHR14119:SF3">
    <property type="entry name" value="ISOCHORISMATASE DOMAIN-CONTAINING PROTEIN 2"/>
    <property type="match status" value="1"/>
</dbReference>
<dbReference type="GO" id="GO:0016787">
    <property type="term" value="F:hydrolase activity"/>
    <property type="evidence" value="ECO:0007669"/>
    <property type="project" value="UniProtKB-KW"/>
</dbReference>
<organism evidence="2 3">
    <name type="scientific">Legionella londiniensis</name>
    <dbReference type="NCBI Taxonomy" id="45068"/>
    <lineage>
        <taxon>Bacteria</taxon>
        <taxon>Pseudomonadati</taxon>
        <taxon>Pseudomonadota</taxon>
        <taxon>Gammaproteobacteria</taxon>
        <taxon>Legionellales</taxon>
        <taxon>Legionellaceae</taxon>
        <taxon>Legionella</taxon>
    </lineage>
</organism>
<evidence type="ECO:0000313" key="3">
    <source>
        <dbReference type="Proteomes" id="UP000054997"/>
    </source>
</evidence>
<evidence type="ECO:0000259" key="1">
    <source>
        <dbReference type="Pfam" id="PF00857"/>
    </source>
</evidence>
<dbReference type="Gene3D" id="3.40.50.850">
    <property type="entry name" value="Isochorismatase-like"/>
    <property type="match status" value="1"/>
</dbReference>
<reference evidence="2 3" key="1">
    <citation type="submission" date="2015-11" db="EMBL/GenBank/DDBJ databases">
        <title>Genomic analysis of 38 Legionella species identifies large and diverse effector repertoires.</title>
        <authorList>
            <person name="Burstein D."/>
            <person name="Amaro F."/>
            <person name="Zusman T."/>
            <person name="Lifshitz Z."/>
            <person name="Cohen O."/>
            <person name="Gilbert J.A."/>
            <person name="Pupko T."/>
            <person name="Shuman H.A."/>
            <person name="Segal G."/>
        </authorList>
    </citation>
    <scope>NUCLEOTIDE SEQUENCE [LARGE SCALE GENOMIC DNA]</scope>
    <source>
        <strain evidence="2 3">ATCC 49505</strain>
    </source>
</reference>
<dbReference type="STRING" id="45068.Llon_0778"/>
<dbReference type="OrthoDB" id="9796958at2"/>
<sequence>MLLEKENSCLLLIDVQEKLAPLVTESDAMIARCGWLLRLAKELQVPVLASEQYPQGLGSTVKTLRELITSDTCVNKVHFSCCREPNYQACWEQLGKKQAVLAGIETHVCVLQTAMDMMTAGVEVFVVVDAVSSRHEIDHRFGLERLKMNGANLVTAEMVFFEWLKQAGTLEFKKLSQAFLR</sequence>
<name>A0A0W0VNU9_9GAMM</name>
<dbReference type="InterPro" id="IPR000868">
    <property type="entry name" value="Isochorismatase-like_dom"/>
</dbReference>
<dbReference type="PATRIC" id="fig|45068.5.peg.828"/>
<gene>
    <name evidence="2" type="ORF">Llon_0778</name>
</gene>
<feature type="domain" description="Isochorismatase-like" evidence="1">
    <location>
        <begin position="8"/>
        <end position="157"/>
    </location>
</feature>
<evidence type="ECO:0000313" key="2">
    <source>
        <dbReference type="EMBL" id="KTD21613.1"/>
    </source>
</evidence>
<dbReference type="InterPro" id="IPR036380">
    <property type="entry name" value="Isochorismatase-like_sf"/>
</dbReference>
<dbReference type="PANTHER" id="PTHR14119">
    <property type="entry name" value="HYDROLASE"/>
    <property type="match status" value="1"/>
</dbReference>
<dbReference type="EMBL" id="LNYK01000014">
    <property type="protein sequence ID" value="KTD21613.1"/>
    <property type="molecule type" value="Genomic_DNA"/>
</dbReference>
<proteinExistence type="predicted"/>
<dbReference type="SUPFAM" id="SSF52499">
    <property type="entry name" value="Isochorismatase-like hydrolases"/>
    <property type="match status" value="1"/>
</dbReference>
<dbReference type="Proteomes" id="UP000054997">
    <property type="component" value="Unassembled WGS sequence"/>
</dbReference>
<protein>
    <submittedName>
        <fullName evidence="2">YcaC related amidohydrolase</fullName>
    </submittedName>
</protein>
<dbReference type="Pfam" id="PF00857">
    <property type="entry name" value="Isochorismatase"/>
    <property type="match status" value="1"/>
</dbReference>
<keyword evidence="3" id="KW-1185">Reference proteome</keyword>
<dbReference type="AlphaFoldDB" id="A0A0W0VNU9"/>
<keyword evidence="2" id="KW-0378">Hydrolase</keyword>
<dbReference type="RefSeq" id="WP_058528788.1">
    <property type="nucleotide sequence ID" value="NZ_CAAAHZ010000014.1"/>
</dbReference>
<accession>A0A0W0VNU9</accession>
<comment type="caution">
    <text evidence="2">The sequence shown here is derived from an EMBL/GenBank/DDBJ whole genome shotgun (WGS) entry which is preliminary data.</text>
</comment>